<dbReference type="InterPro" id="IPR027267">
    <property type="entry name" value="AH/BAR_dom_sf"/>
</dbReference>
<feature type="region of interest" description="Disordered" evidence="10">
    <location>
        <begin position="1"/>
        <end position="77"/>
    </location>
</feature>
<feature type="compositionally biased region" description="Basic and acidic residues" evidence="10">
    <location>
        <begin position="33"/>
        <end position="43"/>
    </location>
</feature>
<sequence>MHDSEYHSVVWDTNASSSDKGAKGSKAGGSKADGGKAEKRQKETSPLLADSSTHTSPFDRFEDEDVGEIDSQFGAGGAGAPFGVAYGGSTSASATAAANTLVGDADSSGAGLGQSKEDDSREEHANSDVDTEVTVDEARKEGEGTSNPYVTYLVRTTRTQRTTREIRKYALRRRFQDFVWLHEQLSKQFMACAIPPLPGKRRLEYLTGDRFSEEFVTKRKHGLERFLQRVLLHPLLRTSSHLTVFLEAKDWSSEYDVKQPSKGSESPGVLDTLGDTLLNTFSKVRKRDERFVDMRDAIARLEDNLTRTQKLYLRVTKRQMDLQQAYEELGTGLVDLGDIETGMTMALVEAGNALKAHHVALKELAVQTEDLFLGEVEEYISYCEAYLELLKLRDQKQAEFEDLTEFLQQTVAERDRLMNHQSAVGISAVTNFIKGKVRDLRGVDPAISRQQRIENLTGRISELESAVESSSAGSEALSELVLNDYDVFGHIKQHDFKRAFGVLASAHIDFYSRTAEIWRAVIPELEKLPID</sequence>
<dbReference type="GO" id="GO:0015031">
    <property type="term" value="P:protein transport"/>
    <property type="evidence" value="ECO:0007669"/>
    <property type="project" value="TreeGrafter"/>
</dbReference>
<evidence type="ECO:0000256" key="8">
    <source>
        <dbReference type="ARBA" id="ARBA00040748"/>
    </source>
</evidence>
<keyword evidence="5" id="KW-0963">Cytoplasm</keyword>
<keyword evidence="6" id="KW-0446">Lipid-binding</keyword>
<feature type="domain" description="PX" evidence="11">
    <location>
        <begin position="130"/>
        <end position="253"/>
    </location>
</feature>
<dbReference type="PANTHER" id="PTHR45949">
    <property type="entry name" value="SORTING NEXIN-4"/>
    <property type="match status" value="1"/>
</dbReference>
<dbReference type="GO" id="GO:0005769">
    <property type="term" value="C:early endosome"/>
    <property type="evidence" value="ECO:0007669"/>
    <property type="project" value="TreeGrafter"/>
</dbReference>
<name>A0A9W8GD47_9FUNG</name>
<evidence type="ECO:0000313" key="13">
    <source>
        <dbReference type="Proteomes" id="UP001151518"/>
    </source>
</evidence>
<dbReference type="PANTHER" id="PTHR45949:SF2">
    <property type="entry name" value="SORTING NEXIN-4"/>
    <property type="match status" value="1"/>
</dbReference>
<evidence type="ECO:0000256" key="9">
    <source>
        <dbReference type="ARBA" id="ARBA00041273"/>
    </source>
</evidence>
<dbReference type="SUPFAM" id="SSF103657">
    <property type="entry name" value="BAR/IMD domain-like"/>
    <property type="match status" value="1"/>
</dbReference>
<dbReference type="AlphaFoldDB" id="A0A9W8GD47"/>
<dbReference type="InterPro" id="IPR036871">
    <property type="entry name" value="PX_dom_sf"/>
</dbReference>
<dbReference type="Gene3D" id="1.20.1270.60">
    <property type="entry name" value="Arfaptin homology (AH) domain/BAR domain"/>
    <property type="match status" value="1"/>
</dbReference>
<feature type="compositionally biased region" description="Low complexity" evidence="10">
    <location>
        <begin position="15"/>
        <end position="30"/>
    </location>
</feature>
<feature type="compositionally biased region" description="Basic and acidic residues" evidence="10">
    <location>
        <begin position="115"/>
        <end position="127"/>
    </location>
</feature>
<accession>A0A9W8GD47</accession>
<dbReference type="GO" id="GO:0061709">
    <property type="term" value="P:reticulophagy"/>
    <property type="evidence" value="ECO:0007669"/>
    <property type="project" value="TreeGrafter"/>
</dbReference>
<evidence type="ECO:0000256" key="7">
    <source>
        <dbReference type="ARBA" id="ARBA00023136"/>
    </source>
</evidence>
<proteinExistence type="inferred from homology"/>
<evidence type="ECO:0000256" key="10">
    <source>
        <dbReference type="SAM" id="MobiDB-lite"/>
    </source>
</evidence>
<dbReference type="GO" id="GO:0000422">
    <property type="term" value="P:autophagy of mitochondrion"/>
    <property type="evidence" value="ECO:0007669"/>
    <property type="project" value="TreeGrafter"/>
</dbReference>
<dbReference type="Proteomes" id="UP001151518">
    <property type="component" value="Unassembled WGS sequence"/>
</dbReference>
<organism evidence="12 13">
    <name type="scientific">Coemansia spiralis</name>
    <dbReference type="NCBI Taxonomy" id="417178"/>
    <lineage>
        <taxon>Eukaryota</taxon>
        <taxon>Fungi</taxon>
        <taxon>Fungi incertae sedis</taxon>
        <taxon>Zoopagomycota</taxon>
        <taxon>Kickxellomycotina</taxon>
        <taxon>Kickxellomycetes</taxon>
        <taxon>Kickxellales</taxon>
        <taxon>Kickxellaceae</taxon>
        <taxon>Coemansia</taxon>
    </lineage>
</organism>
<dbReference type="Gene3D" id="3.30.1520.10">
    <property type="entry name" value="Phox-like domain"/>
    <property type="match status" value="1"/>
</dbReference>
<gene>
    <name evidence="12" type="primary">SNX4</name>
    <name evidence="12" type="ORF">GGI25_001203</name>
</gene>
<comment type="similarity">
    <text evidence="3">Belongs to the sorting nexin family.</text>
</comment>
<dbReference type="SMART" id="SM00312">
    <property type="entry name" value="PX"/>
    <property type="match status" value="1"/>
</dbReference>
<keyword evidence="4" id="KW-0813">Transport</keyword>
<dbReference type="EMBL" id="JANBTW010000009">
    <property type="protein sequence ID" value="KAJ2679752.1"/>
    <property type="molecule type" value="Genomic_DNA"/>
</dbReference>
<evidence type="ECO:0000256" key="6">
    <source>
        <dbReference type="ARBA" id="ARBA00023121"/>
    </source>
</evidence>
<comment type="subcellular location">
    <subcellularLocation>
        <location evidence="2">Cytoplasm</location>
    </subcellularLocation>
    <subcellularLocation>
        <location evidence="1">Endomembrane system</location>
        <topology evidence="1">Peripheral membrane protein</topology>
    </subcellularLocation>
</comment>
<evidence type="ECO:0000313" key="12">
    <source>
        <dbReference type="EMBL" id="KAJ2679752.1"/>
    </source>
</evidence>
<protein>
    <recommendedName>
        <fullName evidence="8">Sorting nexin-4</fullName>
    </recommendedName>
    <alternativeName>
        <fullName evidence="9">Autophagy-related protein 24</fullName>
    </alternativeName>
</protein>
<feature type="region of interest" description="Disordered" evidence="10">
    <location>
        <begin position="106"/>
        <end position="144"/>
    </location>
</feature>
<evidence type="ECO:0000256" key="4">
    <source>
        <dbReference type="ARBA" id="ARBA00022448"/>
    </source>
</evidence>
<dbReference type="GO" id="GO:0032456">
    <property type="term" value="P:endocytic recycling"/>
    <property type="evidence" value="ECO:0007669"/>
    <property type="project" value="TreeGrafter"/>
</dbReference>
<evidence type="ECO:0000256" key="3">
    <source>
        <dbReference type="ARBA" id="ARBA00010883"/>
    </source>
</evidence>
<dbReference type="GO" id="GO:0034727">
    <property type="term" value="P:piecemeal microautophagy of the nucleus"/>
    <property type="evidence" value="ECO:0007669"/>
    <property type="project" value="TreeGrafter"/>
</dbReference>
<dbReference type="InterPro" id="IPR001683">
    <property type="entry name" value="PX_dom"/>
</dbReference>
<dbReference type="GO" id="GO:0035091">
    <property type="term" value="F:phosphatidylinositol binding"/>
    <property type="evidence" value="ECO:0007669"/>
    <property type="project" value="InterPro"/>
</dbReference>
<dbReference type="Pfam" id="PF00787">
    <property type="entry name" value="PX"/>
    <property type="match status" value="1"/>
</dbReference>
<dbReference type="SUPFAM" id="SSF64268">
    <property type="entry name" value="PX domain"/>
    <property type="match status" value="1"/>
</dbReference>
<evidence type="ECO:0000256" key="2">
    <source>
        <dbReference type="ARBA" id="ARBA00004496"/>
    </source>
</evidence>
<keyword evidence="7" id="KW-0472">Membrane</keyword>
<reference evidence="12" key="1">
    <citation type="submission" date="2022-07" db="EMBL/GenBank/DDBJ databases">
        <title>Phylogenomic reconstructions and comparative analyses of Kickxellomycotina fungi.</title>
        <authorList>
            <person name="Reynolds N.K."/>
            <person name="Stajich J.E."/>
            <person name="Barry K."/>
            <person name="Grigoriev I.V."/>
            <person name="Crous P."/>
            <person name="Smith M.E."/>
        </authorList>
    </citation>
    <scope>NUCLEOTIDE SEQUENCE</scope>
    <source>
        <strain evidence="12">NRRL 3115</strain>
    </source>
</reference>
<evidence type="ECO:0000256" key="1">
    <source>
        <dbReference type="ARBA" id="ARBA00004184"/>
    </source>
</evidence>
<dbReference type="PROSITE" id="PS50195">
    <property type="entry name" value="PX"/>
    <property type="match status" value="1"/>
</dbReference>
<dbReference type="OrthoDB" id="205639at2759"/>
<comment type="caution">
    <text evidence="12">The sequence shown here is derived from an EMBL/GenBank/DDBJ whole genome shotgun (WGS) entry which is preliminary data.</text>
</comment>
<evidence type="ECO:0000259" key="11">
    <source>
        <dbReference type="PROSITE" id="PS50195"/>
    </source>
</evidence>
<dbReference type="GO" id="GO:0000407">
    <property type="term" value="C:phagophore assembly site"/>
    <property type="evidence" value="ECO:0007669"/>
    <property type="project" value="TreeGrafter"/>
</dbReference>
<evidence type="ECO:0000256" key="5">
    <source>
        <dbReference type="ARBA" id="ARBA00022490"/>
    </source>
</evidence>